<dbReference type="AlphaFoldDB" id="A0A8X6UES5"/>
<feature type="compositionally biased region" description="Polar residues" evidence="1">
    <location>
        <begin position="199"/>
        <end position="209"/>
    </location>
</feature>
<protein>
    <recommendedName>
        <fullName evidence="4">Retropepsins domain-containing protein</fullName>
    </recommendedName>
</protein>
<evidence type="ECO:0000313" key="3">
    <source>
        <dbReference type="Proteomes" id="UP000887013"/>
    </source>
</evidence>
<organism evidence="2 3">
    <name type="scientific">Nephila pilipes</name>
    <name type="common">Giant wood spider</name>
    <name type="synonym">Nephila maculata</name>
    <dbReference type="NCBI Taxonomy" id="299642"/>
    <lineage>
        <taxon>Eukaryota</taxon>
        <taxon>Metazoa</taxon>
        <taxon>Ecdysozoa</taxon>
        <taxon>Arthropoda</taxon>
        <taxon>Chelicerata</taxon>
        <taxon>Arachnida</taxon>
        <taxon>Araneae</taxon>
        <taxon>Araneomorphae</taxon>
        <taxon>Entelegynae</taxon>
        <taxon>Araneoidea</taxon>
        <taxon>Nephilidae</taxon>
        <taxon>Nephila</taxon>
    </lineage>
</organism>
<gene>
    <name evidence="2" type="ORF">NPIL_656651</name>
</gene>
<proteinExistence type="predicted"/>
<comment type="caution">
    <text evidence="2">The sequence shown here is derived from an EMBL/GenBank/DDBJ whole genome shotgun (WGS) entry which is preliminary data.</text>
</comment>
<accession>A0A8X6UES5</accession>
<dbReference type="Proteomes" id="UP000887013">
    <property type="component" value="Unassembled WGS sequence"/>
</dbReference>
<feature type="compositionally biased region" description="Polar residues" evidence="1">
    <location>
        <begin position="258"/>
        <end position="271"/>
    </location>
</feature>
<dbReference type="EMBL" id="BMAW01078674">
    <property type="protein sequence ID" value="GFU11919.1"/>
    <property type="molecule type" value="Genomic_DNA"/>
</dbReference>
<dbReference type="InterPro" id="IPR021109">
    <property type="entry name" value="Peptidase_aspartic_dom_sf"/>
</dbReference>
<keyword evidence="3" id="KW-1185">Reference proteome</keyword>
<feature type="region of interest" description="Disordered" evidence="1">
    <location>
        <begin position="192"/>
        <end position="228"/>
    </location>
</feature>
<name>A0A8X6UES5_NEPPI</name>
<evidence type="ECO:0000256" key="1">
    <source>
        <dbReference type="SAM" id="MobiDB-lite"/>
    </source>
</evidence>
<sequence>MRCLLRSKAKVVFRQQYHQPSYDNKQKYNPSQGFNGYYSRDKNFTNYSRNASANNPCGDSHRNEIHFNSRPNSNHGPVCKVEGKMLNESLHELQYENIFVNDKIVKTLIDSGANIVWLKSSLFPLETKSFGTVQLTCAFGNEIQAQLTKIKLALPSFRENPIIVTAAICNKLYCDLIVPPNIFDDINKAEKENARNSEKNPISSNSKKNFLSHKNKNDRQNNFVSESVSKNKSSFKNCIYHEVEMHSTIPNHSGDGSRPNSSTQFQNIDNANNEKNRIARNQRNKNESLNYPKQKLLFDEKENKKYVLTSQPISDQTRYITDFQSETNKQIFF</sequence>
<feature type="region of interest" description="Disordered" evidence="1">
    <location>
        <begin position="247"/>
        <end position="296"/>
    </location>
</feature>
<evidence type="ECO:0000313" key="2">
    <source>
        <dbReference type="EMBL" id="GFU11919.1"/>
    </source>
</evidence>
<dbReference type="SUPFAM" id="SSF50630">
    <property type="entry name" value="Acid proteases"/>
    <property type="match status" value="1"/>
</dbReference>
<reference evidence="2" key="1">
    <citation type="submission" date="2020-08" db="EMBL/GenBank/DDBJ databases">
        <title>Multicomponent nature underlies the extraordinary mechanical properties of spider dragline silk.</title>
        <authorList>
            <person name="Kono N."/>
            <person name="Nakamura H."/>
            <person name="Mori M."/>
            <person name="Yoshida Y."/>
            <person name="Ohtoshi R."/>
            <person name="Malay A.D."/>
            <person name="Moran D.A.P."/>
            <person name="Tomita M."/>
            <person name="Numata K."/>
            <person name="Arakawa K."/>
        </authorList>
    </citation>
    <scope>NUCLEOTIDE SEQUENCE</scope>
</reference>
<evidence type="ECO:0008006" key="4">
    <source>
        <dbReference type="Google" id="ProtNLM"/>
    </source>
</evidence>